<accession>A0AAV5D914</accession>
<name>A0AAV5D914_ELECO</name>
<protein>
    <submittedName>
        <fullName evidence="2">Uncharacterized protein</fullName>
    </submittedName>
</protein>
<feature type="compositionally biased region" description="Pro residues" evidence="1">
    <location>
        <begin position="110"/>
        <end position="125"/>
    </location>
</feature>
<evidence type="ECO:0000313" key="3">
    <source>
        <dbReference type="Proteomes" id="UP001054889"/>
    </source>
</evidence>
<feature type="compositionally biased region" description="Basic and acidic residues" evidence="1">
    <location>
        <begin position="126"/>
        <end position="146"/>
    </location>
</feature>
<dbReference type="AlphaFoldDB" id="A0AAV5D914"/>
<evidence type="ECO:0000256" key="1">
    <source>
        <dbReference type="SAM" id="MobiDB-lite"/>
    </source>
</evidence>
<gene>
    <name evidence="2" type="primary">ga24620</name>
    <name evidence="2" type="ORF">PR202_ga24620</name>
</gene>
<reference evidence="2" key="1">
    <citation type="journal article" date="2018" name="DNA Res.">
        <title>Multiple hybrid de novo genome assembly of finger millet, an orphan allotetraploid crop.</title>
        <authorList>
            <person name="Hatakeyama M."/>
            <person name="Aluri S."/>
            <person name="Balachadran M.T."/>
            <person name="Sivarajan S.R."/>
            <person name="Patrignani A."/>
            <person name="Gruter S."/>
            <person name="Poveda L."/>
            <person name="Shimizu-Inatsugi R."/>
            <person name="Baeten J."/>
            <person name="Francoijs K.J."/>
            <person name="Nataraja K.N."/>
            <person name="Reddy Y.A.N."/>
            <person name="Phadnis S."/>
            <person name="Ravikumar R.L."/>
            <person name="Schlapbach R."/>
            <person name="Sreeman S.M."/>
            <person name="Shimizu K.K."/>
        </authorList>
    </citation>
    <scope>NUCLEOTIDE SEQUENCE</scope>
</reference>
<reference evidence="2" key="2">
    <citation type="submission" date="2021-12" db="EMBL/GenBank/DDBJ databases">
        <title>Resequencing data analysis of finger millet.</title>
        <authorList>
            <person name="Hatakeyama M."/>
            <person name="Aluri S."/>
            <person name="Balachadran M.T."/>
            <person name="Sivarajan S.R."/>
            <person name="Poveda L."/>
            <person name="Shimizu-Inatsugi R."/>
            <person name="Schlapbach R."/>
            <person name="Sreeman S.M."/>
            <person name="Shimizu K.K."/>
        </authorList>
    </citation>
    <scope>NUCLEOTIDE SEQUENCE</scope>
</reference>
<comment type="caution">
    <text evidence="2">The sequence shown here is derived from an EMBL/GenBank/DDBJ whole genome shotgun (WGS) entry which is preliminary data.</text>
</comment>
<dbReference type="Proteomes" id="UP001054889">
    <property type="component" value="Unassembled WGS sequence"/>
</dbReference>
<feature type="region of interest" description="Disordered" evidence="1">
    <location>
        <begin position="97"/>
        <end position="154"/>
    </location>
</feature>
<proteinExistence type="predicted"/>
<evidence type="ECO:0000313" key="2">
    <source>
        <dbReference type="EMBL" id="GJN06851.1"/>
    </source>
</evidence>
<organism evidence="2 3">
    <name type="scientific">Eleusine coracana subsp. coracana</name>
    <dbReference type="NCBI Taxonomy" id="191504"/>
    <lineage>
        <taxon>Eukaryota</taxon>
        <taxon>Viridiplantae</taxon>
        <taxon>Streptophyta</taxon>
        <taxon>Embryophyta</taxon>
        <taxon>Tracheophyta</taxon>
        <taxon>Spermatophyta</taxon>
        <taxon>Magnoliopsida</taxon>
        <taxon>Liliopsida</taxon>
        <taxon>Poales</taxon>
        <taxon>Poaceae</taxon>
        <taxon>PACMAD clade</taxon>
        <taxon>Chloridoideae</taxon>
        <taxon>Cynodonteae</taxon>
        <taxon>Eleusininae</taxon>
        <taxon>Eleusine</taxon>
    </lineage>
</organism>
<dbReference type="EMBL" id="BQKI01000013">
    <property type="protein sequence ID" value="GJN06851.1"/>
    <property type="molecule type" value="Genomic_DNA"/>
</dbReference>
<sequence>MGSRPTPRPPASFLSRPSSLSLSLSLARDARYAALFLASTHSRHRRHLLVPARDGAFPGSSSPAWDAQLSPGLTPRLSLPVSRSCLPLPASHLIPNPHPFTMAGAGASGLPPPCAGRPDPPPPTSRRPDPHARRVDLGDKSGEGREAVVGARGE</sequence>
<keyword evidence="3" id="KW-1185">Reference proteome</keyword>